<dbReference type="Proteomes" id="UP000070121">
    <property type="component" value="Unassembled WGS sequence"/>
</dbReference>
<evidence type="ECO:0000256" key="12">
    <source>
        <dbReference type="ARBA" id="ARBA00023136"/>
    </source>
</evidence>
<evidence type="ECO:0000256" key="10">
    <source>
        <dbReference type="ARBA" id="ARBA00022989"/>
    </source>
</evidence>
<proteinExistence type="inferred from homology"/>
<feature type="signal peptide" evidence="16">
    <location>
        <begin position="1"/>
        <end position="19"/>
    </location>
</feature>
<evidence type="ECO:0000256" key="14">
    <source>
        <dbReference type="SAM" id="MobiDB-lite"/>
    </source>
</evidence>
<dbReference type="Pfam" id="PF06682">
    <property type="entry name" value="SARAF"/>
    <property type="match status" value="1"/>
</dbReference>
<keyword evidence="8" id="KW-0256">Endoplasmic reticulum</keyword>
<keyword evidence="4" id="KW-0813">Transport</keyword>
<protein>
    <recommendedName>
        <fullName evidence="3">Store-operated calcium entry-associated regulatory factor</fullName>
    </recommendedName>
    <alternativeName>
        <fullName evidence="13">Transmembrane protein 66</fullName>
    </alternativeName>
</protein>
<evidence type="ECO:0000256" key="16">
    <source>
        <dbReference type="SAM" id="SignalP"/>
    </source>
</evidence>
<evidence type="ECO:0000256" key="13">
    <source>
        <dbReference type="ARBA" id="ARBA00031116"/>
    </source>
</evidence>
<feature type="compositionally biased region" description="Low complexity" evidence="14">
    <location>
        <begin position="294"/>
        <end position="312"/>
    </location>
</feature>
<feature type="compositionally biased region" description="Polar residues" evidence="14">
    <location>
        <begin position="273"/>
        <end position="284"/>
    </location>
</feature>
<evidence type="ECO:0000256" key="5">
    <source>
        <dbReference type="ARBA" id="ARBA00022568"/>
    </source>
</evidence>
<evidence type="ECO:0000256" key="7">
    <source>
        <dbReference type="ARBA" id="ARBA00022729"/>
    </source>
</evidence>
<evidence type="ECO:0000313" key="17">
    <source>
        <dbReference type="EMBL" id="KXH63716.1"/>
    </source>
</evidence>
<evidence type="ECO:0000256" key="15">
    <source>
        <dbReference type="SAM" id="Phobius"/>
    </source>
</evidence>
<keyword evidence="6 15" id="KW-0812">Transmembrane</keyword>
<feature type="region of interest" description="Disordered" evidence="14">
    <location>
        <begin position="141"/>
        <end position="161"/>
    </location>
</feature>
<reference evidence="17 18" key="1">
    <citation type="submission" date="2014-02" db="EMBL/GenBank/DDBJ databases">
        <title>The genome sequence of Colletotrichum salicis CBS 607.94.</title>
        <authorList>
            <person name="Baroncelli R."/>
            <person name="Thon M.R."/>
        </authorList>
    </citation>
    <scope>NUCLEOTIDE SEQUENCE [LARGE SCALE GENOMIC DNA]</scope>
    <source>
        <strain evidence="17 18">CBS 607.94</strain>
    </source>
</reference>
<dbReference type="PANTHER" id="PTHR15929:SF0">
    <property type="entry name" value="STORE-OPERATED CALCIUM ENTRY-ASSOCIATED REGULATORY FACTOR"/>
    <property type="match status" value="1"/>
</dbReference>
<feature type="transmembrane region" description="Helical" evidence="15">
    <location>
        <begin position="167"/>
        <end position="187"/>
    </location>
</feature>
<evidence type="ECO:0000313" key="18">
    <source>
        <dbReference type="Proteomes" id="UP000070121"/>
    </source>
</evidence>
<dbReference type="OrthoDB" id="20303at2759"/>
<feature type="compositionally biased region" description="Gly residues" evidence="14">
    <location>
        <begin position="206"/>
        <end position="224"/>
    </location>
</feature>
<keyword evidence="11" id="KW-0406">Ion transport</keyword>
<feature type="region of interest" description="Disordered" evidence="14">
    <location>
        <begin position="194"/>
        <end position="256"/>
    </location>
</feature>
<evidence type="ECO:0000256" key="3">
    <source>
        <dbReference type="ARBA" id="ARBA00016584"/>
    </source>
</evidence>
<comment type="similarity">
    <text evidence="2">Belongs to the SARAF family.</text>
</comment>
<dbReference type="GO" id="GO:2001256">
    <property type="term" value="P:regulation of store-operated calcium entry"/>
    <property type="evidence" value="ECO:0007669"/>
    <property type="project" value="InterPro"/>
</dbReference>
<keyword evidence="12 15" id="KW-0472">Membrane</keyword>
<evidence type="ECO:0000256" key="2">
    <source>
        <dbReference type="ARBA" id="ARBA00006833"/>
    </source>
</evidence>
<dbReference type="GO" id="GO:0006816">
    <property type="term" value="P:calcium ion transport"/>
    <property type="evidence" value="ECO:0007669"/>
    <property type="project" value="UniProtKB-KW"/>
</dbReference>
<dbReference type="GO" id="GO:0005789">
    <property type="term" value="C:endoplasmic reticulum membrane"/>
    <property type="evidence" value="ECO:0007669"/>
    <property type="project" value="UniProtKB-SubCell"/>
</dbReference>
<feature type="compositionally biased region" description="Gly residues" evidence="14">
    <location>
        <begin position="147"/>
        <end position="157"/>
    </location>
</feature>
<dbReference type="EMBL" id="JFFI01001047">
    <property type="protein sequence ID" value="KXH63716.1"/>
    <property type="molecule type" value="Genomic_DNA"/>
</dbReference>
<evidence type="ECO:0000256" key="1">
    <source>
        <dbReference type="ARBA" id="ARBA00004115"/>
    </source>
</evidence>
<evidence type="ECO:0000256" key="11">
    <source>
        <dbReference type="ARBA" id="ARBA00023065"/>
    </source>
</evidence>
<feature type="region of interest" description="Disordered" evidence="14">
    <location>
        <begin position="269"/>
        <end position="326"/>
    </location>
</feature>
<comment type="caution">
    <text evidence="17">The sequence shown here is derived from an EMBL/GenBank/DDBJ whole genome shotgun (WGS) entry which is preliminary data.</text>
</comment>
<dbReference type="AlphaFoldDB" id="A0A135UTJ3"/>
<gene>
    <name evidence="17" type="ORF">CSAL01_05885</name>
</gene>
<accession>A0A135UTJ3</accession>
<keyword evidence="18" id="KW-1185">Reference proteome</keyword>
<organism evidence="17 18">
    <name type="scientific">Colletotrichum salicis</name>
    <dbReference type="NCBI Taxonomy" id="1209931"/>
    <lineage>
        <taxon>Eukaryota</taxon>
        <taxon>Fungi</taxon>
        <taxon>Dikarya</taxon>
        <taxon>Ascomycota</taxon>
        <taxon>Pezizomycotina</taxon>
        <taxon>Sordariomycetes</taxon>
        <taxon>Hypocreomycetidae</taxon>
        <taxon>Glomerellales</taxon>
        <taxon>Glomerellaceae</taxon>
        <taxon>Colletotrichum</taxon>
        <taxon>Colletotrichum acutatum species complex</taxon>
    </lineage>
</organism>
<dbReference type="STRING" id="1209931.A0A135UTJ3"/>
<evidence type="ECO:0000256" key="4">
    <source>
        <dbReference type="ARBA" id="ARBA00022448"/>
    </source>
</evidence>
<name>A0A135UTJ3_9PEZI</name>
<dbReference type="InterPro" id="IPR009567">
    <property type="entry name" value="SARAF"/>
</dbReference>
<keyword evidence="5" id="KW-0109">Calcium transport</keyword>
<keyword evidence="9" id="KW-0106">Calcium</keyword>
<dbReference type="PANTHER" id="PTHR15929">
    <property type="entry name" value="STORE-OPERATED CALCIUM ENTRY-ASSOCIATED REGULATORY FACTOR"/>
    <property type="match status" value="1"/>
</dbReference>
<feature type="chain" id="PRO_5007805275" description="Store-operated calcium entry-associated regulatory factor" evidence="16">
    <location>
        <begin position="20"/>
        <end position="326"/>
    </location>
</feature>
<evidence type="ECO:0000256" key="9">
    <source>
        <dbReference type="ARBA" id="ARBA00022837"/>
    </source>
</evidence>
<sequence length="326" mass="33495">MHLSLPLAMSMAYLAAAAATTSKPPSKDAILLSKVQSLTLRGAGATTTHRRVPAAPQLKCLSHRALCNLHAIDVMRCTNNGAGYGPEDIQWSCVASLPEELKLGSTEVVCEGYGHPDDPYVLRGSCGVEYRLALTDKGERRYPNLGKGRGGGGGSGKSGRDDDETGWGAYLFGFIFFSVLAWILYSACVAGTQNRRTGGTGRRRGGGGSGGGGPGGGGGGGWNPGFGQDDDPPPPYPGTKSSSSSNQQGWRPGFWTGAGAGGAAGYGAGYYQGRNSARNQQNYGSGWGGDTTNGSSSYGAGPSRSTSSSSSSARHESTGFGSTSRR</sequence>
<evidence type="ECO:0000256" key="8">
    <source>
        <dbReference type="ARBA" id="ARBA00022824"/>
    </source>
</evidence>
<comment type="subcellular location">
    <subcellularLocation>
        <location evidence="1">Endoplasmic reticulum membrane</location>
        <topology evidence="1">Single-pass type I membrane protein</topology>
    </subcellularLocation>
</comment>
<keyword evidence="10 15" id="KW-1133">Transmembrane helix</keyword>
<keyword evidence="7 16" id="KW-0732">Signal</keyword>
<evidence type="ECO:0000256" key="6">
    <source>
        <dbReference type="ARBA" id="ARBA00022692"/>
    </source>
</evidence>